<evidence type="ECO:0000313" key="2">
    <source>
        <dbReference type="Proteomes" id="UP000752696"/>
    </source>
</evidence>
<comment type="caution">
    <text evidence="1">The sequence shown here is derived from an EMBL/GenBank/DDBJ whole genome shotgun (WGS) entry which is preliminary data.</text>
</comment>
<dbReference type="Proteomes" id="UP000752696">
    <property type="component" value="Unassembled WGS sequence"/>
</dbReference>
<dbReference type="EMBL" id="CAJDYZ010003373">
    <property type="protein sequence ID" value="CAD1470047.1"/>
    <property type="molecule type" value="Genomic_DNA"/>
</dbReference>
<dbReference type="AlphaFoldDB" id="A0A6V7H1C0"/>
<evidence type="ECO:0000313" key="1">
    <source>
        <dbReference type="EMBL" id="CAD1470047.1"/>
    </source>
</evidence>
<gene>
    <name evidence="1" type="ORF">MHI_LOCUS175688</name>
</gene>
<organism evidence="1 2">
    <name type="scientific">Heterotrigona itama</name>
    <dbReference type="NCBI Taxonomy" id="395501"/>
    <lineage>
        <taxon>Eukaryota</taxon>
        <taxon>Metazoa</taxon>
        <taxon>Ecdysozoa</taxon>
        <taxon>Arthropoda</taxon>
        <taxon>Hexapoda</taxon>
        <taxon>Insecta</taxon>
        <taxon>Pterygota</taxon>
        <taxon>Neoptera</taxon>
        <taxon>Endopterygota</taxon>
        <taxon>Hymenoptera</taxon>
        <taxon>Apocrita</taxon>
        <taxon>Aculeata</taxon>
        <taxon>Apoidea</taxon>
        <taxon>Anthophila</taxon>
        <taxon>Apidae</taxon>
        <taxon>Heterotrigona</taxon>
    </lineage>
</organism>
<proteinExistence type="predicted"/>
<keyword evidence="2" id="KW-1185">Reference proteome</keyword>
<accession>A0A6V7H1C0</accession>
<feature type="non-terminal residue" evidence="1">
    <location>
        <position position="1"/>
    </location>
</feature>
<sequence length="58" mass="6329">NLNDDKPLSREASESSHVLILDSLPDILTGRLIGCAVRCTDRSGSVYEKLSWLIGADQ</sequence>
<name>A0A6V7H1C0_9HYME</name>
<protein>
    <submittedName>
        <fullName evidence="1">Uncharacterized protein</fullName>
    </submittedName>
</protein>
<reference evidence="1" key="1">
    <citation type="submission" date="2020-07" db="EMBL/GenBank/DDBJ databases">
        <authorList>
            <person name="Nazaruddin N."/>
        </authorList>
    </citation>
    <scope>NUCLEOTIDE SEQUENCE</scope>
</reference>